<dbReference type="GO" id="GO:0006874">
    <property type="term" value="P:intracellular calcium ion homeostasis"/>
    <property type="evidence" value="ECO:0007669"/>
    <property type="project" value="TreeGrafter"/>
</dbReference>
<dbReference type="InterPro" id="IPR004481">
    <property type="entry name" value="K/Na/Ca-exchanger"/>
</dbReference>
<dbReference type="Gene3D" id="1.20.1420.30">
    <property type="entry name" value="NCX, central ion-binding region"/>
    <property type="match status" value="2"/>
</dbReference>
<evidence type="ECO:0000313" key="8">
    <source>
        <dbReference type="Proteomes" id="UP000177190"/>
    </source>
</evidence>
<feature type="transmembrane region" description="Helical" evidence="5">
    <location>
        <begin position="313"/>
        <end position="330"/>
    </location>
</feature>
<name>A0A1G2HJM0_9BACT</name>
<sequence>MVIFWIIIFIVSLGALVKGADWLITSAEKIGLALGLSPFIVGVTIVGVGTSFPELISSFIAAFKGVPDVVAANAIGSNIANILLIVGVSAVIGKRLIVTKSLIDLDLPLLAISTVLLLGIVWDKQITFGESLLMIITYGVYLLYTVLHKDIEDSGEIAEFLPSRQERRKNIAAHKKEEFTRPKLVVKDFVLLVVGVLVLVLGAKYLIDALVNLSTMLNIATGVIAITAVAVGTSLPELLVSAKAALQKKSEIALGNIFGSNVFNALVVIGLPGLFRILPVDNQTFTIGVPVMALATLLFVISGISRRIHMWEGAFYLSVYVLFIAKLFNWF</sequence>
<comment type="subcellular location">
    <subcellularLocation>
        <location evidence="1">Membrane</location>
        <topology evidence="1">Multi-pass membrane protein</topology>
    </subcellularLocation>
</comment>
<dbReference type="GO" id="GO:0008273">
    <property type="term" value="F:calcium, potassium:sodium antiporter activity"/>
    <property type="evidence" value="ECO:0007669"/>
    <property type="project" value="TreeGrafter"/>
</dbReference>
<accession>A0A1G2HJM0</accession>
<comment type="caution">
    <text evidence="7">The sequence shown here is derived from an EMBL/GenBank/DDBJ whole genome shotgun (WGS) entry which is preliminary data.</text>
</comment>
<dbReference type="InterPro" id="IPR044880">
    <property type="entry name" value="NCX_ion-bd_dom_sf"/>
</dbReference>
<feature type="transmembrane region" description="Helical" evidence="5">
    <location>
        <begin position="128"/>
        <end position="147"/>
    </location>
</feature>
<dbReference type="PANTHER" id="PTHR10846">
    <property type="entry name" value="SODIUM/POTASSIUM/CALCIUM EXCHANGER"/>
    <property type="match status" value="1"/>
</dbReference>
<feature type="transmembrane region" description="Helical" evidence="5">
    <location>
        <begin position="284"/>
        <end position="301"/>
    </location>
</feature>
<feature type="domain" description="Sodium/calcium exchanger membrane region" evidence="6">
    <location>
        <begin position="189"/>
        <end position="325"/>
    </location>
</feature>
<dbReference type="EMBL" id="MHOM01000053">
    <property type="protein sequence ID" value="OGZ62687.1"/>
    <property type="molecule type" value="Genomic_DNA"/>
</dbReference>
<evidence type="ECO:0000256" key="3">
    <source>
        <dbReference type="ARBA" id="ARBA00022989"/>
    </source>
</evidence>
<dbReference type="InterPro" id="IPR004837">
    <property type="entry name" value="NaCa_Exmemb"/>
</dbReference>
<keyword evidence="2 5" id="KW-0812">Transmembrane</keyword>
<evidence type="ECO:0000256" key="4">
    <source>
        <dbReference type="ARBA" id="ARBA00023136"/>
    </source>
</evidence>
<evidence type="ECO:0000256" key="1">
    <source>
        <dbReference type="ARBA" id="ARBA00004141"/>
    </source>
</evidence>
<evidence type="ECO:0000313" key="7">
    <source>
        <dbReference type="EMBL" id="OGZ62687.1"/>
    </source>
</evidence>
<dbReference type="Pfam" id="PF01699">
    <property type="entry name" value="Na_Ca_ex"/>
    <property type="match status" value="2"/>
</dbReference>
<feature type="transmembrane region" description="Helical" evidence="5">
    <location>
        <begin position="6"/>
        <end position="24"/>
    </location>
</feature>
<keyword evidence="3 5" id="KW-1133">Transmembrane helix</keyword>
<gene>
    <name evidence="7" type="ORF">A2812_00445</name>
</gene>
<feature type="transmembrane region" description="Helical" evidence="5">
    <location>
        <begin position="252"/>
        <end position="278"/>
    </location>
</feature>
<evidence type="ECO:0000256" key="5">
    <source>
        <dbReference type="SAM" id="Phobius"/>
    </source>
</evidence>
<feature type="transmembrane region" description="Helical" evidence="5">
    <location>
        <begin position="70"/>
        <end position="93"/>
    </location>
</feature>
<evidence type="ECO:0000259" key="6">
    <source>
        <dbReference type="Pfam" id="PF01699"/>
    </source>
</evidence>
<feature type="transmembrane region" description="Helical" evidence="5">
    <location>
        <begin position="189"/>
        <end position="207"/>
    </location>
</feature>
<feature type="domain" description="Sodium/calcium exchanger membrane region" evidence="6">
    <location>
        <begin position="5"/>
        <end position="145"/>
    </location>
</feature>
<dbReference type="PANTHER" id="PTHR10846:SF8">
    <property type="entry name" value="INNER MEMBRANE PROTEIN YRBG"/>
    <property type="match status" value="1"/>
</dbReference>
<keyword evidence="4 5" id="KW-0472">Membrane</keyword>
<dbReference type="GO" id="GO:0005886">
    <property type="term" value="C:plasma membrane"/>
    <property type="evidence" value="ECO:0007669"/>
    <property type="project" value="TreeGrafter"/>
</dbReference>
<proteinExistence type="predicted"/>
<evidence type="ECO:0000256" key="2">
    <source>
        <dbReference type="ARBA" id="ARBA00022692"/>
    </source>
</evidence>
<feature type="transmembrane region" description="Helical" evidence="5">
    <location>
        <begin position="219"/>
        <end position="240"/>
    </location>
</feature>
<organism evidence="7 8">
    <name type="scientific">Candidatus Staskawiczbacteria bacterium RIFCSPHIGHO2_01_FULL_36_16</name>
    <dbReference type="NCBI Taxonomy" id="1802200"/>
    <lineage>
        <taxon>Bacteria</taxon>
        <taxon>Candidatus Staskawicziibacteriota</taxon>
    </lineage>
</organism>
<dbReference type="NCBIfam" id="TIGR00367">
    <property type="entry name" value="calcium/sodium antiporter"/>
    <property type="match status" value="1"/>
</dbReference>
<feature type="transmembrane region" description="Helical" evidence="5">
    <location>
        <begin position="105"/>
        <end position="122"/>
    </location>
</feature>
<protein>
    <recommendedName>
        <fullName evidence="6">Sodium/calcium exchanger membrane region domain-containing protein</fullName>
    </recommendedName>
</protein>
<dbReference type="GO" id="GO:0005262">
    <property type="term" value="F:calcium channel activity"/>
    <property type="evidence" value="ECO:0007669"/>
    <property type="project" value="TreeGrafter"/>
</dbReference>
<dbReference type="Proteomes" id="UP000177190">
    <property type="component" value="Unassembled WGS sequence"/>
</dbReference>
<dbReference type="AlphaFoldDB" id="A0A1G2HJM0"/>
<feature type="transmembrane region" description="Helical" evidence="5">
    <location>
        <begin position="31"/>
        <end position="50"/>
    </location>
</feature>
<reference evidence="7 8" key="1">
    <citation type="journal article" date="2016" name="Nat. Commun.">
        <title>Thousands of microbial genomes shed light on interconnected biogeochemical processes in an aquifer system.</title>
        <authorList>
            <person name="Anantharaman K."/>
            <person name="Brown C.T."/>
            <person name="Hug L.A."/>
            <person name="Sharon I."/>
            <person name="Castelle C.J."/>
            <person name="Probst A.J."/>
            <person name="Thomas B.C."/>
            <person name="Singh A."/>
            <person name="Wilkins M.J."/>
            <person name="Karaoz U."/>
            <person name="Brodie E.L."/>
            <person name="Williams K.H."/>
            <person name="Hubbard S.S."/>
            <person name="Banfield J.F."/>
        </authorList>
    </citation>
    <scope>NUCLEOTIDE SEQUENCE [LARGE SCALE GENOMIC DNA]</scope>
</reference>